<dbReference type="InParanoid" id="A0A078B8T5"/>
<dbReference type="InterPro" id="IPR051935">
    <property type="entry name" value="HSDL2"/>
</dbReference>
<proteinExistence type="predicted"/>
<dbReference type="Proteomes" id="UP000039865">
    <property type="component" value="Unassembled WGS sequence"/>
</dbReference>
<dbReference type="OrthoDB" id="5327538at2759"/>
<sequence length="164" mass="17934">MSVNARGTFLASKYAIPHLKKSKNPHILTISPPLEEITSQKTNWFAQQGTGYTLSKFGMTLVTHGLAGELKEDGIGCNTLWPRTAIATAAVKNLLGGDATVGKSRIPEIMGDAAYVIFTSCSKATTDNFYIDDEILASMNGPDMKKYRVDQKVQEIDMIPDFMV</sequence>
<keyword evidence="2" id="KW-1185">Reference proteome</keyword>
<accession>A0A078B8T5</accession>
<gene>
    <name evidence="1" type="primary">Contig16767.g17862</name>
    <name evidence="1" type="ORF">STYLEM_18844</name>
</gene>
<dbReference type="Pfam" id="PF00106">
    <property type="entry name" value="adh_short"/>
    <property type="match status" value="1"/>
</dbReference>
<evidence type="ECO:0000313" key="1">
    <source>
        <dbReference type="EMBL" id="CDW89707.1"/>
    </source>
</evidence>
<dbReference type="PANTHER" id="PTHR42808:SF3">
    <property type="entry name" value="HYDROXYSTEROID DEHYDROGENASE-LIKE PROTEIN 2"/>
    <property type="match status" value="1"/>
</dbReference>
<dbReference type="InterPro" id="IPR036291">
    <property type="entry name" value="NAD(P)-bd_dom_sf"/>
</dbReference>
<dbReference type="EMBL" id="CCKQ01017814">
    <property type="protein sequence ID" value="CDW89707.1"/>
    <property type="molecule type" value="Genomic_DNA"/>
</dbReference>
<dbReference type="SUPFAM" id="SSF51735">
    <property type="entry name" value="NAD(P)-binding Rossmann-fold domains"/>
    <property type="match status" value="1"/>
</dbReference>
<name>A0A078B8T5_STYLE</name>
<dbReference type="PANTHER" id="PTHR42808">
    <property type="entry name" value="HYDROXYSTEROID DEHYDROGENASE-LIKE PROTEIN 2"/>
    <property type="match status" value="1"/>
</dbReference>
<dbReference type="Gene3D" id="3.40.50.720">
    <property type="entry name" value="NAD(P)-binding Rossmann-like Domain"/>
    <property type="match status" value="1"/>
</dbReference>
<reference evidence="1 2" key="1">
    <citation type="submission" date="2014-06" db="EMBL/GenBank/DDBJ databases">
        <authorList>
            <person name="Swart Estienne"/>
        </authorList>
    </citation>
    <scope>NUCLEOTIDE SEQUENCE [LARGE SCALE GENOMIC DNA]</scope>
    <source>
        <strain evidence="1 2">130c</strain>
    </source>
</reference>
<organism evidence="1 2">
    <name type="scientific">Stylonychia lemnae</name>
    <name type="common">Ciliate</name>
    <dbReference type="NCBI Taxonomy" id="5949"/>
    <lineage>
        <taxon>Eukaryota</taxon>
        <taxon>Sar</taxon>
        <taxon>Alveolata</taxon>
        <taxon>Ciliophora</taxon>
        <taxon>Intramacronucleata</taxon>
        <taxon>Spirotrichea</taxon>
        <taxon>Stichotrichia</taxon>
        <taxon>Sporadotrichida</taxon>
        <taxon>Oxytrichidae</taxon>
        <taxon>Stylonychinae</taxon>
        <taxon>Stylonychia</taxon>
    </lineage>
</organism>
<dbReference type="AlphaFoldDB" id="A0A078B8T5"/>
<evidence type="ECO:0000313" key="2">
    <source>
        <dbReference type="Proteomes" id="UP000039865"/>
    </source>
</evidence>
<protein>
    <submittedName>
        <fullName evidence="1">Short-chain dehydrogenase</fullName>
    </submittedName>
</protein>
<dbReference type="InterPro" id="IPR002347">
    <property type="entry name" value="SDR_fam"/>
</dbReference>